<comment type="caution">
    <text evidence="2">The sequence shown here is derived from an EMBL/GenBank/DDBJ whole genome shotgun (WGS) entry which is preliminary data.</text>
</comment>
<evidence type="ECO:0000256" key="1">
    <source>
        <dbReference type="SAM" id="Phobius"/>
    </source>
</evidence>
<reference evidence="2 3" key="1">
    <citation type="submission" date="2020-06" db="EMBL/GenBank/DDBJ databases">
        <title>Description of novel acetic acid bacteria.</title>
        <authorList>
            <person name="Sombolestani A."/>
        </authorList>
    </citation>
    <scope>NUCLEOTIDE SEQUENCE [LARGE SCALE GENOMIC DNA]</scope>
    <source>
        <strain evidence="2 3">LMG 27010</strain>
    </source>
</reference>
<gene>
    <name evidence="2" type="ORF">HUK82_02920</name>
</gene>
<name>A0A850PEM6_9PROT</name>
<proteinExistence type="predicted"/>
<dbReference type="RefSeq" id="WP_176612523.1">
    <property type="nucleotide sequence ID" value="NZ_JABXXR010000010.1"/>
</dbReference>
<evidence type="ECO:0000313" key="3">
    <source>
        <dbReference type="Proteomes" id="UP000585665"/>
    </source>
</evidence>
<sequence length="143" mass="15331">MPRRHRRTLPATLALVAVLGGCAPYGRLDHVGDALAAAGFTAHPADTTARQVMLDLLPAATMTWRPSLAGRTYLYADPVLCGCVYMGTTVAYLAYRQSRPTTAAEESAMVAENNRHPGWDWSVWATNADPGPTRPIHAGGDTL</sequence>
<feature type="transmembrane region" description="Helical" evidence="1">
    <location>
        <begin position="73"/>
        <end position="95"/>
    </location>
</feature>
<evidence type="ECO:0008006" key="4">
    <source>
        <dbReference type="Google" id="ProtNLM"/>
    </source>
</evidence>
<keyword evidence="1" id="KW-0812">Transmembrane</keyword>
<evidence type="ECO:0000313" key="2">
    <source>
        <dbReference type="EMBL" id="NVN39521.1"/>
    </source>
</evidence>
<organism evidence="2 3">
    <name type="scientific">Ameyamaea chiangmaiensis</name>
    <dbReference type="NCBI Taxonomy" id="442969"/>
    <lineage>
        <taxon>Bacteria</taxon>
        <taxon>Pseudomonadati</taxon>
        <taxon>Pseudomonadota</taxon>
        <taxon>Alphaproteobacteria</taxon>
        <taxon>Acetobacterales</taxon>
        <taxon>Acetobacteraceae</taxon>
        <taxon>Ameyamaea</taxon>
    </lineage>
</organism>
<dbReference type="EMBL" id="JABXXR010000010">
    <property type="protein sequence ID" value="NVN39521.1"/>
    <property type="molecule type" value="Genomic_DNA"/>
</dbReference>
<dbReference type="PROSITE" id="PS51257">
    <property type="entry name" value="PROKAR_LIPOPROTEIN"/>
    <property type="match status" value="1"/>
</dbReference>
<protein>
    <recommendedName>
        <fullName evidence="4">Lipoprotein</fullName>
    </recommendedName>
</protein>
<keyword evidence="1" id="KW-0472">Membrane</keyword>
<keyword evidence="3" id="KW-1185">Reference proteome</keyword>
<dbReference type="Proteomes" id="UP000585665">
    <property type="component" value="Unassembled WGS sequence"/>
</dbReference>
<keyword evidence="1" id="KW-1133">Transmembrane helix</keyword>
<dbReference type="AlphaFoldDB" id="A0A850PEM6"/>
<accession>A0A850PEM6</accession>